<feature type="domain" description="DUF83" evidence="14">
    <location>
        <begin position="107"/>
        <end position="201"/>
    </location>
</feature>
<dbReference type="GO" id="GO:0051536">
    <property type="term" value="F:iron-sulfur cluster binding"/>
    <property type="evidence" value="ECO:0007669"/>
    <property type="project" value="UniProtKB-KW"/>
</dbReference>
<keyword evidence="7 13" id="KW-0378">Hydrolase</keyword>
<comment type="function">
    <text evidence="13">CRISPR (clustered regularly interspaced short palindromic repeat) is an adaptive immune system that provides protection against mobile genetic elements (viruses, transposable elements and conjugative plasmids). CRISPR clusters contain sequences complementary to antecedent mobile elements and target invading nucleic acids. CRISPR clusters are transcribed and processed into CRISPR RNA (crRNA).</text>
</comment>
<evidence type="ECO:0000256" key="12">
    <source>
        <dbReference type="ARBA" id="ARBA00023211"/>
    </source>
</evidence>
<evidence type="ECO:0000313" key="16">
    <source>
        <dbReference type="Proteomes" id="UP000541425"/>
    </source>
</evidence>
<evidence type="ECO:0000256" key="9">
    <source>
        <dbReference type="ARBA" id="ARBA00023004"/>
    </source>
</evidence>
<evidence type="ECO:0000313" key="15">
    <source>
        <dbReference type="EMBL" id="MBB3702731.1"/>
    </source>
</evidence>
<dbReference type="GO" id="GO:0046872">
    <property type="term" value="F:metal ion binding"/>
    <property type="evidence" value="ECO:0007669"/>
    <property type="project" value="UniProtKB-KW"/>
</dbReference>
<keyword evidence="8 13" id="KW-0269">Exonuclease</keyword>
<dbReference type="PANTHER" id="PTHR36531">
    <property type="entry name" value="CRISPR-ASSOCIATED EXONUCLEASE CAS4"/>
    <property type="match status" value="1"/>
</dbReference>
<dbReference type="RefSeq" id="WP_183696186.1">
    <property type="nucleotide sequence ID" value="NZ_JACICA010000005.1"/>
</dbReference>
<proteinExistence type="inferred from homology"/>
<evidence type="ECO:0000259" key="14">
    <source>
        <dbReference type="Pfam" id="PF01930"/>
    </source>
</evidence>
<dbReference type="InterPro" id="IPR011604">
    <property type="entry name" value="PDDEXK-like_dom_sf"/>
</dbReference>
<accession>A0A7W5YG48</accession>
<dbReference type="Gene3D" id="3.90.320.10">
    <property type="match status" value="1"/>
</dbReference>
<dbReference type="InterPro" id="IPR022765">
    <property type="entry name" value="Dna2/Cas4_DUF83"/>
</dbReference>
<gene>
    <name evidence="15" type="ORF">FHS60_001200</name>
</gene>
<protein>
    <recommendedName>
        <fullName evidence="4 13">CRISPR-associated exonuclease Cas4</fullName>
        <ecNumber evidence="3 13">3.1.12.1</ecNumber>
    </recommendedName>
</protein>
<evidence type="ECO:0000256" key="4">
    <source>
        <dbReference type="ARBA" id="ARBA00020049"/>
    </source>
</evidence>
<evidence type="ECO:0000256" key="10">
    <source>
        <dbReference type="ARBA" id="ARBA00023014"/>
    </source>
</evidence>
<keyword evidence="11 13" id="KW-0051">Antiviral defense</keyword>
<dbReference type="AlphaFoldDB" id="A0A7W5YG48"/>
<dbReference type="PANTHER" id="PTHR36531:SF6">
    <property type="entry name" value="DNA REPLICATION ATP-DEPENDENT HELICASE_NUCLEASE DNA2"/>
    <property type="match status" value="1"/>
</dbReference>
<dbReference type="Pfam" id="PF01930">
    <property type="entry name" value="Cas_Cas4"/>
    <property type="match status" value="1"/>
</dbReference>
<dbReference type="InterPro" id="IPR013343">
    <property type="entry name" value="CRISPR-assoc_prot_Cas4"/>
</dbReference>
<dbReference type="EMBL" id="JACICA010000005">
    <property type="protein sequence ID" value="MBB3702731.1"/>
    <property type="molecule type" value="Genomic_DNA"/>
</dbReference>
<evidence type="ECO:0000256" key="8">
    <source>
        <dbReference type="ARBA" id="ARBA00022839"/>
    </source>
</evidence>
<dbReference type="GO" id="GO:0051607">
    <property type="term" value="P:defense response to virus"/>
    <property type="evidence" value="ECO:0007669"/>
    <property type="project" value="UniProtKB-KW"/>
</dbReference>
<evidence type="ECO:0000256" key="1">
    <source>
        <dbReference type="ARBA" id="ARBA00001966"/>
    </source>
</evidence>
<comment type="caution">
    <text evidence="15">The sequence shown here is derived from an EMBL/GenBank/DDBJ whole genome shotgun (WGS) entry which is preliminary data.</text>
</comment>
<comment type="cofactor">
    <cofactor evidence="13">
        <name>Mg(2+)</name>
        <dbReference type="ChEBI" id="CHEBI:18420"/>
    </cofactor>
    <cofactor evidence="13">
        <name>Mn(2+)</name>
        <dbReference type="ChEBI" id="CHEBI:29035"/>
    </cofactor>
    <text evidence="13">Mg(2+) or Mn(2+) required for ssDNA cleavage activity.</text>
</comment>
<evidence type="ECO:0000256" key="11">
    <source>
        <dbReference type="ARBA" id="ARBA00023118"/>
    </source>
</evidence>
<evidence type="ECO:0000256" key="3">
    <source>
        <dbReference type="ARBA" id="ARBA00012768"/>
    </source>
</evidence>
<evidence type="ECO:0000256" key="2">
    <source>
        <dbReference type="ARBA" id="ARBA00009189"/>
    </source>
</evidence>
<reference evidence="15 16" key="1">
    <citation type="submission" date="2020-08" db="EMBL/GenBank/DDBJ databases">
        <title>Genomic Encyclopedia of Type Strains, Phase IV (KMG-IV): sequencing the most valuable type-strain genomes for metagenomic binning, comparative biology and taxonomic classification.</title>
        <authorList>
            <person name="Goeker M."/>
        </authorList>
    </citation>
    <scope>NUCLEOTIDE SEQUENCE [LARGE SCALE GENOMIC DNA]</scope>
    <source>
        <strain evidence="15 16">DSM 22548</strain>
    </source>
</reference>
<comment type="cofactor">
    <cofactor evidence="1">
        <name>[4Fe-4S] cluster</name>
        <dbReference type="ChEBI" id="CHEBI:49883"/>
    </cofactor>
</comment>
<evidence type="ECO:0000256" key="6">
    <source>
        <dbReference type="ARBA" id="ARBA00022723"/>
    </source>
</evidence>
<evidence type="ECO:0000256" key="7">
    <source>
        <dbReference type="ARBA" id="ARBA00022801"/>
    </source>
</evidence>
<dbReference type="NCBIfam" id="TIGR00372">
    <property type="entry name" value="cas4"/>
    <property type="match status" value="1"/>
</dbReference>
<comment type="similarity">
    <text evidence="2 13">Belongs to the CRISPR-associated exonuclease Cas4 family.</text>
</comment>
<evidence type="ECO:0000256" key="13">
    <source>
        <dbReference type="RuleBase" id="RU365022"/>
    </source>
</evidence>
<comment type="cofactor">
    <cofactor evidence="13">
        <name>iron-sulfur cluster</name>
        <dbReference type="ChEBI" id="CHEBI:30408"/>
    </cofactor>
</comment>
<keyword evidence="10 13" id="KW-0411">Iron-sulfur</keyword>
<name>A0A7W5YG48_9BACT</name>
<dbReference type="InterPro" id="IPR051827">
    <property type="entry name" value="Cas4_exonuclease"/>
</dbReference>
<keyword evidence="12 13" id="KW-0464">Manganese</keyword>
<keyword evidence="5 13" id="KW-0540">Nuclease</keyword>
<dbReference type="EC" id="3.1.12.1" evidence="3 13"/>
<dbReference type="GO" id="GO:0004527">
    <property type="term" value="F:exonuclease activity"/>
    <property type="evidence" value="ECO:0007669"/>
    <property type="project" value="UniProtKB-KW"/>
</dbReference>
<keyword evidence="9 13" id="KW-0408">Iron</keyword>
<dbReference type="Proteomes" id="UP000541425">
    <property type="component" value="Unassembled WGS sequence"/>
</dbReference>
<sequence length="223" mass="26327">MYAEDDMLMLSGIQHFKFCPRQWALIHLEQQWEDNRLTTEGSLMHRNVDDPFYRQKCGDNICLRSVHIASKELGLYGIADVIELHPTFNETNSIQHPKYPGLWTPFPIEYKHGKPKRDETDEVQLTAQVMCIEEMYHIQLHQAYFFYGAIKHRQEIEITEHLRTIVREIAEKMHHIFNEKRLPAINLQHHCQNCSLKNNCMPSSAKATKVATYLNKYLYEKTP</sequence>
<keyword evidence="6 13" id="KW-0479">Metal-binding</keyword>
<evidence type="ECO:0000256" key="5">
    <source>
        <dbReference type="ARBA" id="ARBA00022722"/>
    </source>
</evidence>
<organism evidence="15 16">
    <name type="scientific">Alloprevotella rava</name>
    <dbReference type="NCBI Taxonomy" id="671218"/>
    <lineage>
        <taxon>Bacteria</taxon>
        <taxon>Pseudomonadati</taxon>
        <taxon>Bacteroidota</taxon>
        <taxon>Bacteroidia</taxon>
        <taxon>Bacteroidales</taxon>
        <taxon>Prevotellaceae</taxon>
        <taxon>Alloprevotella</taxon>
    </lineage>
</organism>